<dbReference type="SMART" id="SM00895">
    <property type="entry name" value="FCD"/>
    <property type="match status" value="1"/>
</dbReference>
<dbReference type="Proteomes" id="UP000272503">
    <property type="component" value="Unassembled WGS sequence"/>
</dbReference>
<sequence length="233" mass="25552">MEFMTATAASAPRASARSIAYAEIRDRVIQGTYAPGTGLSEADLAADLGVSRQPVREALLLVAQEGLVEVRPQSGTYVARIDSAVVRQAQFIREAIELASLEACRDRVDAAQIAVLRDIVERQRAVTDPEDFYPLDEAFHRALLGIPGHETAWATVAGAKGHLDRVRYHGLTGFRSVSEYIRDHERIVDALETGSIPGAAAELRAHLRFVLIDLDGLERSHPEYFEPVGPARR</sequence>
<evidence type="ECO:0000256" key="1">
    <source>
        <dbReference type="ARBA" id="ARBA00023015"/>
    </source>
</evidence>
<dbReference type="SUPFAM" id="SSF46785">
    <property type="entry name" value="Winged helix' DNA-binding domain"/>
    <property type="match status" value="1"/>
</dbReference>
<evidence type="ECO:0000313" key="5">
    <source>
        <dbReference type="EMBL" id="RLP73686.1"/>
    </source>
</evidence>
<name>A0A3L7A065_9MICO</name>
<dbReference type="InterPro" id="IPR008920">
    <property type="entry name" value="TF_FadR/GntR_C"/>
</dbReference>
<feature type="domain" description="HTH gntR-type" evidence="4">
    <location>
        <begin position="14"/>
        <end position="81"/>
    </location>
</feature>
<dbReference type="Pfam" id="PF07729">
    <property type="entry name" value="FCD"/>
    <property type="match status" value="1"/>
</dbReference>
<organism evidence="5 6">
    <name type="scientific">Mycetocola tolaasinivorans</name>
    <dbReference type="NCBI Taxonomy" id="76635"/>
    <lineage>
        <taxon>Bacteria</taxon>
        <taxon>Bacillati</taxon>
        <taxon>Actinomycetota</taxon>
        <taxon>Actinomycetes</taxon>
        <taxon>Micrococcales</taxon>
        <taxon>Microbacteriaceae</taxon>
        <taxon>Mycetocola</taxon>
    </lineage>
</organism>
<proteinExistence type="predicted"/>
<dbReference type="InterPro" id="IPR000524">
    <property type="entry name" value="Tscrpt_reg_HTH_GntR"/>
</dbReference>
<dbReference type="PANTHER" id="PTHR43537">
    <property type="entry name" value="TRANSCRIPTIONAL REGULATOR, GNTR FAMILY"/>
    <property type="match status" value="1"/>
</dbReference>
<evidence type="ECO:0000259" key="4">
    <source>
        <dbReference type="PROSITE" id="PS50949"/>
    </source>
</evidence>
<evidence type="ECO:0000313" key="6">
    <source>
        <dbReference type="Proteomes" id="UP000272503"/>
    </source>
</evidence>
<comment type="caution">
    <text evidence="5">The sequence shown here is derived from an EMBL/GenBank/DDBJ whole genome shotgun (WGS) entry which is preliminary data.</text>
</comment>
<dbReference type="CDD" id="cd07377">
    <property type="entry name" value="WHTH_GntR"/>
    <property type="match status" value="1"/>
</dbReference>
<dbReference type="PANTHER" id="PTHR43537:SF51">
    <property type="entry name" value="HTH-TYPE TRANSCRIPTIONAL REGULATOR LGOR-RELATED"/>
    <property type="match status" value="1"/>
</dbReference>
<gene>
    <name evidence="5" type="ORF">D9V32_14245</name>
</gene>
<dbReference type="Gene3D" id="1.10.10.10">
    <property type="entry name" value="Winged helix-like DNA-binding domain superfamily/Winged helix DNA-binding domain"/>
    <property type="match status" value="1"/>
</dbReference>
<reference evidence="5 6" key="1">
    <citation type="submission" date="2018-10" db="EMBL/GenBank/DDBJ databases">
        <authorList>
            <person name="Li J."/>
        </authorList>
    </citation>
    <scope>NUCLEOTIDE SEQUENCE [LARGE SCALE GENOMIC DNA]</scope>
    <source>
        <strain evidence="5 6">IF 016277</strain>
    </source>
</reference>
<dbReference type="Gene3D" id="1.20.120.530">
    <property type="entry name" value="GntR ligand-binding domain-like"/>
    <property type="match status" value="1"/>
</dbReference>
<dbReference type="GO" id="GO:0003677">
    <property type="term" value="F:DNA binding"/>
    <property type="evidence" value="ECO:0007669"/>
    <property type="project" value="UniProtKB-KW"/>
</dbReference>
<dbReference type="AlphaFoldDB" id="A0A3L7A065"/>
<dbReference type="SUPFAM" id="SSF48008">
    <property type="entry name" value="GntR ligand-binding domain-like"/>
    <property type="match status" value="1"/>
</dbReference>
<dbReference type="InterPro" id="IPR011711">
    <property type="entry name" value="GntR_C"/>
</dbReference>
<keyword evidence="3" id="KW-0804">Transcription</keyword>
<dbReference type="Pfam" id="PF00392">
    <property type="entry name" value="GntR"/>
    <property type="match status" value="1"/>
</dbReference>
<dbReference type="GO" id="GO:0003700">
    <property type="term" value="F:DNA-binding transcription factor activity"/>
    <property type="evidence" value="ECO:0007669"/>
    <property type="project" value="InterPro"/>
</dbReference>
<dbReference type="EMBL" id="RCUX01000013">
    <property type="protein sequence ID" value="RLP73686.1"/>
    <property type="molecule type" value="Genomic_DNA"/>
</dbReference>
<protein>
    <submittedName>
        <fullName evidence="5">GntR family transcriptional regulator</fullName>
    </submittedName>
</protein>
<dbReference type="OrthoDB" id="8680240at2"/>
<evidence type="ECO:0000256" key="3">
    <source>
        <dbReference type="ARBA" id="ARBA00023163"/>
    </source>
</evidence>
<keyword evidence="2" id="KW-0238">DNA-binding</keyword>
<dbReference type="SMART" id="SM00345">
    <property type="entry name" value="HTH_GNTR"/>
    <property type="match status" value="1"/>
</dbReference>
<dbReference type="PRINTS" id="PR00035">
    <property type="entry name" value="HTHGNTR"/>
</dbReference>
<evidence type="ECO:0000256" key="2">
    <source>
        <dbReference type="ARBA" id="ARBA00023125"/>
    </source>
</evidence>
<dbReference type="InterPro" id="IPR036390">
    <property type="entry name" value="WH_DNA-bd_sf"/>
</dbReference>
<dbReference type="PROSITE" id="PS50949">
    <property type="entry name" value="HTH_GNTR"/>
    <property type="match status" value="1"/>
</dbReference>
<accession>A0A3L7A065</accession>
<keyword evidence="1" id="KW-0805">Transcription regulation</keyword>
<keyword evidence="6" id="KW-1185">Reference proteome</keyword>
<dbReference type="InterPro" id="IPR036388">
    <property type="entry name" value="WH-like_DNA-bd_sf"/>
</dbReference>